<reference evidence="3 4" key="1">
    <citation type="submission" date="2016-10" db="EMBL/GenBank/DDBJ databases">
        <authorList>
            <person name="de Groot N.N."/>
        </authorList>
    </citation>
    <scope>NUCLEOTIDE SEQUENCE [LARGE SCALE GENOMIC DNA]</scope>
    <source>
        <strain evidence="3 4">DSM 45434</strain>
    </source>
</reference>
<dbReference type="PROSITE" id="PS51462">
    <property type="entry name" value="NUDIX"/>
    <property type="match status" value="1"/>
</dbReference>
<dbReference type="EMBL" id="LT629765">
    <property type="protein sequence ID" value="SDS09740.1"/>
    <property type="molecule type" value="Genomic_DNA"/>
</dbReference>
<dbReference type="CDD" id="cd24158">
    <property type="entry name" value="NUDIX_ADPRase_Rv1700"/>
    <property type="match status" value="1"/>
</dbReference>
<organism evidence="3 4">
    <name type="scientific">Corynebacterium timonense</name>
    <dbReference type="NCBI Taxonomy" id="441500"/>
    <lineage>
        <taxon>Bacteria</taxon>
        <taxon>Bacillati</taxon>
        <taxon>Actinomycetota</taxon>
        <taxon>Actinomycetes</taxon>
        <taxon>Mycobacteriales</taxon>
        <taxon>Corynebacteriaceae</taxon>
        <taxon>Corynebacterium</taxon>
    </lineage>
</organism>
<keyword evidence="1" id="KW-0378">Hydrolase</keyword>
<dbReference type="InterPro" id="IPR000086">
    <property type="entry name" value="NUDIX_hydrolase_dom"/>
</dbReference>
<gene>
    <name evidence="3" type="ORF">SAMN04488539_0999</name>
</gene>
<sequence length="215" mass="23041">MAHSFTVSSSELLLEAPIISVRRDQVAMPGGKDAAREVVEHFGAVAVVALDSEGRVAVVEQYRHTVGRRLLELPAGLLDVAGEPAFDCARRELREEAGLEAATWGVLVDLVTSPGFADEAVRVFVATDLTQVERPAAEDEEADMTLTWVPLDRARRAVLEGRVVNSIAVAGIFAAAASLESGVEPRSVDEPFEVRPTALAERRRGVGSGGDMKRI</sequence>
<dbReference type="GO" id="GO:0019693">
    <property type="term" value="P:ribose phosphate metabolic process"/>
    <property type="evidence" value="ECO:0007669"/>
    <property type="project" value="TreeGrafter"/>
</dbReference>
<dbReference type="Gene3D" id="3.90.79.10">
    <property type="entry name" value="Nucleoside Triphosphate Pyrophosphohydrolase"/>
    <property type="match status" value="1"/>
</dbReference>
<dbReference type="PANTHER" id="PTHR11839">
    <property type="entry name" value="UDP/ADP-SUGAR PYROPHOSPHATASE"/>
    <property type="match status" value="1"/>
</dbReference>
<dbReference type="GO" id="GO:0005829">
    <property type="term" value="C:cytosol"/>
    <property type="evidence" value="ECO:0007669"/>
    <property type="project" value="TreeGrafter"/>
</dbReference>
<protein>
    <submittedName>
        <fullName evidence="3">ADP-ribose pyrophosphatase</fullName>
    </submittedName>
</protein>
<dbReference type="SUPFAM" id="SSF55811">
    <property type="entry name" value="Nudix"/>
    <property type="match status" value="1"/>
</dbReference>
<dbReference type="STRING" id="1203190.GCA_000312345_01908"/>
<evidence type="ECO:0000259" key="2">
    <source>
        <dbReference type="PROSITE" id="PS51462"/>
    </source>
</evidence>
<accession>A0A1H1PF69</accession>
<dbReference type="GO" id="GO:0006753">
    <property type="term" value="P:nucleoside phosphate metabolic process"/>
    <property type="evidence" value="ECO:0007669"/>
    <property type="project" value="TreeGrafter"/>
</dbReference>
<dbReference type="eggNOG" id="COG0494">
    <property type="taxonomic scope" value="Bacteria"/>
</dbReference>
<dbReference type="AlphaFoldDB" id="A0A1H1PF69"/>
<evidence type="ECO:0000313" key="3">
    <source>
        <dbReference type="EMBL" id="SDS09740.1"/>
    </source>
</evidence>
<dbReference type="Proteomes" id="UP000182237">
    <property type="component" value="Chromosome I"/>
</dbReference>
<dbReference type="InterPro" id="IPR015797">
    <property type="entry name" value="NUDIX_hydrolase-like_dom_sf"/>
</dbReference>
<dbReference type="OrthoDB" id="9806150at2"/>
<evidence type="ECO:0000313" key="4">
    <source>
        <dbReference type="Proteomes" id="UP000182237"/>
    </source>
</evidence>
<dbReference type="PANTHER" id="PTHR11839:SF31">
    <property type="entry name" value="ADP-RIBOSE PYROPHOSPHATASE"/>
    <property type="match status" value="1"/>
</dbReference>
<feature type="domain" description="Nudix hydrolase" evidence="2">
    <location>
        <begin position="40"/>
        <end position="171"/>
    </location>
</feature>
<keyword evidence="4" id="KW-1185">Reference proteome</keyword>
<dbReference type="RefSeq" id="WP_019194702.1">
    <property type="nucleotide sequence ID" value="NZ_LT629765.1"/>
</dbReference>
<name>A0A1H1PF69_9CORY</name>
<evidence type="ECO:0000256" key="1">
    <source>
        <dbReference type="ARBA" id="ARBA00022801"/>
    </source>
</evidence>
<dbReference type="GO" id="GO:0016787">
    <property type="term" value="F:hydrolase activity"/>
    <property type="evidence" value="ECO:0007669"/>
    <property type="project" value="UniProtKB-KW"/>
</dbReference>
<proteinExistence type="predicted"/>
<dbReference type="Pfam" id="PF00293">
    <property type="entry name" value="NUDIX"/>
    <property type="match status" value="1"/>
</dbReference>